<dbReference type="PANTHER" id="PTHR12439:SF11">
    <property type="entry name" value="URIDYLATE-SPECIFIC ENDORIBONUCLEASE"/>
    <property type="match status" value="1"/>
</dbReference>
<dbReference type="CDD" id="cd21159">
    <property type="entry name" value="XendoU"/>
    <property type="match status" value="1"/>
</dbReference>
<evidence type="ECO:0000256" key="11">
    <source>
        <dbReference type="RuleBase" id="RU367085"/>
    </source>
</evidence>
<accession>A0A6I8R8N9</accession>
<evidence type="ECO:0000256" key="1">
    <source>
        <dbReference type="ARBA" id="ARBA00001936"/>
    </source>
</evidence>
<dbReference type="EC" id="4.6.1.-" evidence="11"/>
<name>A0A6I8R8N9_XENTR</name>
<dbReference type="GO" id="GO:0016787">
    <property type="term" value="F:hydrolase activity"/>
    <property type="evidence" value="ECO:0007669"/>
    <property type="project" value="UniProtKB-KW"/>
</dbReference>
<dbReference type="GO" id="GO:0004521">
    <property type="term" value="F:RNA endonuclease activity"/>
    <property type="evidence" value="ECO:0007669"/>
    <property type="project" value="UniProtKB-UniRule"/>
</dbReference>
<evidence type="ECO:0000256" key="4">
    <source>
        <dbReference type="ARBA" id="ARBA00022722"/>
    </source>
</evidence>
<dbReference type="Xenbase" id="XB-GENE-5883501">
    <property type="gene designation" value="endoul"/>
</dbReference>
<keyword evidence="6 11" id="KW-0255">Endonuclease</keyword>
<evidence type="ECO:0000313" key="13">
    <source>
        <dbReference type="Ensembl" id="ENSXETP00000081348"/>
    </source>
</evidence>
<proteinExistence type="inferred from homology"/>
<gene>
    <name evidence="13" type="primary">endoul</name>
</gene>
<sequence length="317" mass="36694">MNGYCSCFELNFLSLGKTLGLKLDYFYLRTRGLNHELSKLFNELWDADENRMKAGKDYRISLQGKAGYVPAGSNQARDSASYPLFQFVDEEKLRSRKTFATFISLLDNYEMDTGVAEVVTPEEIAENNTFLDAILETKVMKIAHDYLVRKNQAKPSRNDFKAQLYTIWFQLYSRAPGQGPDSCGFEHVFVGESKRGKEIMGLHNWVQFYLQEKRKTIDYKGYVGRQNKSRPDHDDQVLNLQFSWKEMVKPIGSSFIGVSPEFEFALYTVVFLTSQEKMTREVVRVEEYEMQIVVNRHGRYIGTAYPVLLSTNNPDLY</sequence>
<evidence type="ECO:0000259" key="12">
    <source>
        <dbReference type="PROSITE" id="PS51959"/>
    </source>
</evidence>
<evidence type="ECO:0000256" key="7">
    <source>
        <dbReference type="ARBA" id="ARBA00022801"/>
    </source>
</evidence>
<comment type="subunit">
    <text evidence="3 11">Monomer.</text>
</comment>
<dbReference type="GeneTree" id="ENSGT00530000063825"/>
<dbReference type="Ensembl" id="ENSXETT00000073629">
    <property type="protein sequence ID" value="ENSXETP00000081348"/>
    <property type="gene ID" value="ENSXETG00000016505"/>
</dbReference>
<dbReference type="InterPro" id="IPR039787">
    <property type="entry name" value="ENDOU"/>
</dbReference>
<evidence type="ECO:0000256" key="5">
    <source>
        <dbReference type="ARBA" id="ARBA00022723"/>
    </source>
</evidence>
<reference evidence="13" key="1">
    <citation type="journal article" date="2010" name="Science">
        <title>The genome of the Western clawed frog Xenopus tropicalis.</title>
        <authorList>
            <person name="Hellsten U."/>
            <person name="Harland R.M."/>
            <person name="Gilchrist M.J."/>
            <person name="Hendrix D."/>
            <person name="Jurka J."/>
            <person name="Kapitonov V."/>
            <person name="Ovcharenko I."/>
            <person name="Putnam N.H."/>
            <person name="Shu S."/>
            <person name="Taher L."/>
            <person name="Blitz I.L."/>
            <person name="Blumberg B."/>
            <person name="Dichmann D.S."/>
            <person name="Dubchak I."/>
            <person name="Amaya E."/>
            <person name="Detter J.C."/>
            <person name="Fletcher R."/>
            <person name="Gerhard D.S."/>
            <person name="Goodstein D."/>
            <person name="Graves T."/>
            <person name="Grigoriev I.V."/>
            <person name="Grimwood J."/>
            <person name="Kawashima T."/>
            <person name="Lindquist E."/>
            <person name="Lucas S.M."/>
            <person name="Mead P.E."/>
            <person name="Mitros T."/>
            <person name="Ogino H."/>
            <person name="Ohta Y."/>
            <person name="Poliakov A.V."/>
            <person name="Pollet N."/>
            <person name="Robert J."/>
            <person name="Salamov A."/>
            <person name="Sater A.K."/>
            <person name="Schmutz J."/>
            <person name="Terry A."/>
            <person name="Vize P.D."/>
            <person name="Warren W.C."/>
            <person name="Wells D."/>
            <person name="Wills A."/>
            <person name="Wilson R.K."/>
            <person name="Zimmerman L.B."/>
            <person name="Zorn A.M."/>
            <person name="Grainger R."/>
            <person name="Grammer T."/>
            <person name="Khokha M.K."/>
            <person name="Richardson P.M."/>
            <person name="Rokhsar D.S."/>
        </authorList>
    </citation>
    <scope>NUCLEOTIDE SEQUENCE [LARGE SCALE GENOMIC DNA]</scope>
    <source>
        <strain evidence="13">Nigerian</strain>
    </source>
</reference>
<dbReference type="AlphaFoldDB" id="A0A6I8R8N9"/>
<keyword evidence="7 11" id="KW-0378">Hydrolase</keyword>
<dbReference type="GO" id="GO:0046872">
    <property type="term" value="F:metal ion binding"/>
    <property type="evidence" value="ECO:0007669"/>
    <property type="project" value="UniProtKB-UniRule"/>
</dbReference>
<dbReference type="SUPFAM" id="SSF142877">
    <property type="entry name" value="EndoU-like"/>
    <property type="match status" value="1"/>
</dbReference>
<protein>
    <recommendedName>
        <fullName evidence="11">Protein endoU</fullName>
        <ecNumber evidence="11">4.6.1.-</ecNumber>
    </recommendedName>
</protein>
<comment type="similarity">
    <text evidence="2 11">Belongs to the ENDOU family.</text>
</comment>
<keyword evidence="10" id="KW-0456">Lyase</keyword>
<evidence type="ECO:0000256" key="8">
    <source>
        <dbReference type="ARBA" id="ARBA00022884"/>
    </source>
</evidence>
<dbReference type="Bgee" id="ENSXETG00000016505">
    <property type="expression patterns" value="Expressed in neurula embryo and 13 other cell types or tissues"/>
</dbReference>
<keyword evidence="9 11" id="KW-0464">Manganese</keyword>
<evidence type="ECO:0000256" key="9">
    <source>
        <dbReference type="ARBA" id="ARBA00023211"/>
    </source>
</evidence>
<dbReference type="PROSITE" id="PS51959">
    <property type="entry name" value="ENDOU"/>
    <property type="match status" value="1"/>
</dbReference>
<evidence type="ECO:0000256" key="10">
    <source>
        <dbReference type="ARBA" id="ARBA00023239"/>
    </source>
</evidence>
<dbReference type="GO" id="GO:0003723">
    <property type="term" value="F:RNA binding"/>
    <property type="evidence" value="ECO:0007669"/>
    <property type="project" value="UniProtKB-UniRule"/>
</dbReference>
<keyword evidence="4 11" id="KW-0540">Nuclease</keyword>
<reference evidence="13" key="2">
    <citation type="submission" date="2020-05" db="UniProtKB">
        <authorList>
            <consortium name="Ensembl"/>
        </authorList>
    </citation>
    <scope>IDENTIFICATION</scope>
</reference>
<dbReference type="InterPro" id="IPR037227">
    <property type="entry name" value="EndoU-like"/>
</dbReference>
<evidence type="ECO:0000256" key="6">
    <source>
        <dbReference type="ARBA" id="ARBA00022759"/>
    </source>
</evidence>
<feature type="domain" description="EndoU" evidence="12">
    <location>
        <begin position="33"/>
        <end position="310"/>
    </location>
</feature>
<keyword evidence="8 11" id="KW-0694">RNA-binding</keyword>
<evidence type="ECO:0000256" key="2">
    <source>
        <dbReference type="ARBA" id="ARBA00010168"/>
    </source>
</evidence>
<organism evidence="13">
    <name type="scientific">Xenopus tropicalis</name>
    <name type="common">Western clawed frog</name>
    <name type="synonym">Silurana tropicalis</name>
    <dbReference type="NCBI Taxonomy" id="8364"/>
    <lineage>
        <taxon>Eukaryota</taxon>
        <taxon>Metazoa</taxon>
        <taxon>Chordata</taxon>
        <taxon>Craniata</taxon>
        <taxon>Vertebrata</taxon>
        <taxon>Euteleostomi</taxon>
        <taxon>Amphibia</taxon>
        <taxon>Batrachia</taxon>
        <taxon>Anura</taxon>
        <taxon>Pipoidea</taxon>
        <taxon>Pipidae</taxon>
        <taxon>Xenopodinae</taxon>
        <taxon>Xenopus</taxon>
        <taxon>Silurana</taxon>
    </lineage>
</organism>
<dbReference type="InterPro" id="IPR018998">
    <property type="entry name" value="EndoU_C"/>
</dbReference>
<dbReference type="Pfam" id="PF09412">
    <property type="entry name" value="XendoU"/>
    <property type="match status" value="1"/>
</dbReference>
<dbReference type="PANTHER" id="PTHR12439">
    <property type="entry name" value="PLACENTAL PROTEIN 11-RELATED"/>
    <property type="match status" value="1"/>
</dbReference>
<comment type="cofactor">
    <cofactor evidence="1 11">
        <name>Mn(2+)</name>
        <dbReference type="ChEBI" id="CHEBI:29035"/>
    </cofactor>
</comment>
<evidence type="ECO:0000256" key="3">
    <source>
        <dbReference type="ARBA" id="ARBA00011245"/>
    </source>
</evidence>
<dbReference type="GO" id="GO:0016829">
    <property type="term" value="F:lyase activity"/>
    <property type="evidence" value="ECO:0007669"/>
    <property type="project" value="UniProtKB-KW"/>
</dbReference>
<keyword evidence="5 11" id="KW-0479">Metal-binding</keyword>